<dbReference type="PANTHER" id="PTHR24241:SF59">
    <property type="entry name" value="ADIPOKINETIC HORMONE RECEPTOR, ISOFORM C"/>
    <property type="match status" value="1"/>
</dbReference>
<dbReference type="Pfam" id="PF00001">
    <property type="entry name" value="7tm_1"/>
    <property type="match status" value="1"/>
</dbReference>
<feature type="transmembrane region" description="Helical" evidence="8">
    <location>
        <begin position="101"/>
        <end position="122"/>
    </location>
</feature>
<evidence type="ECO:0000313" key="11">
    <source>
        <dbReference type="EMBL" id="CAF3508720.1"/>
    </source>
</evidence>
<dbReference type="AlphaFoldDB" id="A0A813RIJ5"/>
<sequence length="438" mass="49924">MLYNTTTVSETISCPKPGTDGPNAPFYHWLALGYVFLFILSLTANLRVLFKLFHYSRRRFRDHILLLNLCAADLFVTLVYIPSEVYAYTVGLWYNDEICKIIAALKGLGIYVSSCTIIGISVDRYLSIVHPLTVYQSNIRNKLFVAGSWLISAIASIPQLVIFKRFTNKEICHEMCGDTLSFDPPKRLAYNAAVVLFAYIAPLLVIFYSYFRILYVLQKRCDRRTFRFVNSYTESQRSVDIYQANYTIKSNSIKSFNHEKGRNGTTGQSVVQEEINTHNTKTITRAKLKTLKLTALIVICFILCWTPYYCIVFFLLITDARIYHEQLGRVNSNETLTTSTSVDPSITAQHARNYRSLLLFLMLAVSNCVLDPLIYGCYLVKPIKSSCLGRVRTRTETTTLRRTAGALAFDKDSKLTTIRANMKTINNTQRGNDVECQV</sequence>
<name>A0A813RIJ5_9BILA</name>
<dbReference type="PROSITE" id="PS00237">
    <property type="entry name" value="G_PROTEIN_RECEP_F1_1"/>
    <property type="match status" value="1"/>
</dbReference>
<comment type="caution">
    <text evidence="10">The sequence shown here is derived from an EMBL/GenBank/DDBJ whole genome shotgun (WGS) entry which is preliminary data.</text>
</comment>
<evidence type="ECO:0000256" key="7">
    <source>
        <dbReference type="RuleBase" id="RU000688"/>
    </source>
</evidence>
<feature type="transmembrane region" description="Helical" evidence="8">
    <location>
        <begin position="62"/>
        <end position="81"/>
    </location>
</feature>
<feature type="transmembrane region" description="Helical" evidence="8">
    <location>
        <begin position="188"/>
        <end position="211"/>
    </location>
</feature>
<evidence type="ECO:0000256" key="5">
    <source>
        <dbReference type="ARBA" id="ARBA00023136"/>
    </source>
</evidence>
<keyword evidence="3 7" id="KW-0812">Transmembrane</keyword>
<feature type="transmembrane region" description="Helical" evidence="8">
    <location>
        <begin position="357"/>
        <end position="380"/>
    </location>
</feature>
<evidence type="ECO:0000313" key="12">
    <source>
        <dbReference type="Proteomes" id="UP000663860"/>
    </source>
</evidence>
<keyword evidence="6 7" id="KW-0675">Receptor</keyword>
<protein>
    <recommendedName>
        <fullName evidence="9">G-protein coupled receptors family 1 profile domain-containing protein</fullName>
    </recommendedName>
</protein>
<dbReference type="Gene3D" id="1.20.1070.10">
    <property type="entry name" value="Rhodopsin 7-helix transmembrane proteins"/>
    <property type="match status" value="1"/>
</dbReference>
<dbReference type="PRINTS" id="PR00237">
    <property type="entry name" value="GPCRRHODOPSN"/>
</dbReference>
<gene>
    <name evidence="10" type="ORF">IZO911_LOCUS5890</name>
    <name evidence="11" type="ORF">KXQ929_LOCUS482</name>
</gene>
<evidence type="ECO:0000256" key="8">
    <source>
        <dbReference type="SAM" id="Phobius"/>
    </source>
</evidence>
<keyword evidence="7" id="KW-0807">Transducer</keyword>
<dbReference type="GO" id="GO:0005886">
    <property type="term" value="C:plasma membrane"/>
    <property type="evidence" value="ECO:0007669"/>
    <property type="project" value="UniProtKB-SubCell"/>
</dbReference>
<dbReference type="PROSITE" id="PS50262">
    <property type="entry name" value="G_PROTEIN_RECEP_F1_2"/>
    <property type="match status" value="1"/>
</dbReference>
<keyword evidence="5 8" id="KW-0472">Membrane</keyword>
<accession>A0A813RIJ5</accession>
<evidence type="ECO:0000256" key="1">
    <source>
        <dbReference type="ARBA" id="ARBA00004651"/>
    </source>
</evidence>
<evidence type="ECO:0000256" key="6">
    <source>
        <dbReference type="ARBA" id="ARBA00023170"/>
    </source>
</evidence>
<dbReference type="GO" id="GO:0042277">
    <property type="term" value="F:peptide binding"/>
    <property type="evidence" value="ECO:0007669"/>
    <property type="project" value="TreeGrafter"/>
</dbReference>
<keyword evidence="2" id="KW-1003">Cell membrane</keyword>
<organism evidence="10 12">
    <name type="scientific">Adineta steineri</name>
    <dbReference type="NCBI Taxonomy" id="433720"/>
    <lineage>
        <taxon>Eukaryota</taxon>
        <taxon>Metazoa</taxon>
        <taxon>Spiralia</taxon>
        <taxon>Gnathifera</taxon>
        <taxon>Rotifera</taxon>
        <taxon>Eurotatoria</taxon>
        <taxon>Bdelloidea</taxon>
        <taxon>Adinetida</taxon>
        <taxon>Adinetidae</taxon>
        <taxon>Adineta</taxon>
    </lineage>
</organism>
<dbReference type="EMBL" id="CAJNOE010000036">
    <property type="protein sequence ID" value="CAF0781846.1"/>
    <property type="molecule type" value="Genomic_DNA"/>
</dbReference>
<feature type="transmembrane region" description="Helical" evidence="8">
    <location>
        <begin position="143"/>
        <end position="163"/>
    </location>
</feature>
<comment type="subcellular location">
    <subcellularLocation>
        <location evidence="1">Cell membrane</location>
        <topology evidence="1">Multi-pass membrane protein</topology>
    </subcellularLocation>
</comment>
<keyword evidence="4 8" id="KW-1133">Transmembrane helix</keyword>
<dbReference type="SUPFAM" id="SSF81321">
    <property type="entry name" value="Family A G protein-coupled receptor-like"/>
    <property type="match status" value="1"/>
</dbReference>
<dbReference type="GO" id="GO:0032870">
    <property type="term" value="P:cellular response to hormone stimulus"/>
    <property type="evidence" value="ECO:0007669"/>
    <property type="project" value="TreeGrafter"/>
</dbReference>
<dbReference type="EMBL" id="CAJOBB010000011">
    <property type="protein sequence ID" value="CAF3508720.1"/>
    <property type="molecule type" value="Genomic_DNA"/>
</dbReference>
<dbReference type="Proteomes" id="UP000663868">
    <property type="component" value="Unassembled WGS sequence"/>
</dbReference>
<keyword evidence="7" id="KW-0297">G-protein coupled receptor</keyword>
<evidence type="ECO:0000259" key="9">
    <source>
        <dbReference type="PROSITE" id="PS50262"/>
    </source>
</evidence>
<dbReference type="Proteomes" id="UP000663860">
    <property type="component" value="Unassembled WGS sequence"/>
</dbReference>
<evidence type="ECO:0000313" key="10">
    <source>
        <dbReference type="EMBL" id="CAF0781846.1"/>
    </source>
</evidence>
<feature type="transmembrane region" description="Helical" evidence="8">
    <location>
        <begin position="293"/>
        <end position="317"/>
    </location>
</feature>
<evidence type="ECO:0000256" key="4">
    <source>
        <dbReference type="ARBA" id="ARBA00022989"/>
    </source>
</evidence>
<evidence type="ECO:0000256" key="2">
    <source>
        <dbReference type="ARBA" id="ARBA00022475"/>
    </source>
</evidence>
<evidence type="ECO:0000256" key="3">
    <source>
        <dbReference type="ARBA" id="ARBA00022692"/>
    </source>
</evidence>
<proteinExistence type="inferred from homology"/>
<feature type="domain" description="G-protein coupled receptors family 1 profile" evidence="9">
    <location>
        <begin position="44"/>
        <end position="375"/>
    </location>
</feature>
<comment type="similarity">
    <text evidence="7">Belongs to the G-protein coupled receptor 1 family.</text>
</comment>
<dbReference type="GO" id="GO:0004930">
    <property type="term" value="F:G protein-coupled receptor activity"/>
    <property type="evidence" value="ECO:0007669"/>
    <property type="project" value="UniProtKB-KW"/>
</dbReference>
<dbReference type="PANTHER" id="PTHR24241">
    <property type="entry name" value="NEUROPEPTIDE RECEPTOR-RELATED G-PROTEIN COUPLED RECEPTOR"/>
    <property type="match status" value="1"/>
</dbReference>
<dbReference type="InterPro" id="IPR017452">
    <property type="entry name" value="GPCR_Rhodpsn_7TM"/>
</dbReference>
<dbReference type="InterPro" id="IPR000276">
    <property type="entry name" value="GPCR_Rhodpsn"/>
</dbReference>
<reference evidence="10" key="1">
    <citation type="submission" date="2021-02" db="EMBL/GenBank/DDBJ databases">
        <authorList>
            <person name="Nowell W R."/>
        </authorList>
    </citation>
    <scope>NUCLEOTIDE SEQUENCE</scope>
</reference>
<feature type="transmembrane region" description="Helical" evidence="8">
    <location>
        <begin position="26"/>
        <end position="50"/>
    </location>
</feature>